<reference evidence="4 5" key="1">
    <citation type="journal article" date="2022" name="Nat. Ecol. Evol.">
        <title>A masculinizing supergene underlies an exaggerated male reproductive morph in a spider.</title>
        <authorList>
            <person name="Hendrickx F."/>
            <person name="De Corte Z."/>
            <person name="Sonet G."/>
            <person name="Van Belleghem S.M."/>
            <person name="Kostlbacher S."/>
            <person name="Vangestel C."/>
        </authorList>
    </citation>
    <scope>NUCLEOTIDE SEQUENCE [LARGE SCALE GENOMIC DNA]</scope>
    <source>
        <strain evidence="4">W744_W776</strain>
    </source>
</reference>
<dbReference type="PANTHER" id="PTHR16222">
    <property type="entry name" value="ADP-RIBOSYLGLYCOHYDROLASE"/>
    <property type="match status" value="1"/>
</dbReference>
<dbReference type="AlphaFoldDB" id="A0AAV6V4A5"/>
<accession>A0AAV6V4A5</accession>
<evidence type="ECO:0000256" key="3">
    <source>
        <dbReference type="PIRSR" id="PIRSR605502-1"/>
    </source>
</evidence>
<dbReference type="Pfam" id="PF03747">
    <property type="entry name" value="ADP_ribosyl_GH"/>
    <property type="match status" value="1"/>
</dbReference>
<comment type="caution">
    <text evidence="4">The sequence shown here is derived from an EMBL/GenBank/DDBJ whole genome shotgun (WGS) entry which is preliminary data.</text>
</comment>
<dbReference type="Proteomes" id="UP000827092">
    <property type="component" value="Unassembled WGS sequence"/>
</dbReference>
<dbReference type="EMBL" id="JAFNEN010000157">
    <property type="protein sequence ID" value="KAG8191565.1"/>
    <property type="molecule type" value="Genomic_DNA"/>
</dbReference>
<dbReference type="GO" id="GO:0046872">
    <property type="term" value="F:metal ion binding"/>
    <property type="evidence" value="ECO:0007669"/>
    <property type="project" value="UniProtKB-KW"/>
</dbReference>
<proteinExistence type="predicted"/>
<dbReference type="InterPro" id="IPR005502">
    <property type="entry name" value="Ribosyl_crysJ1"/>
</dbReference>
<evidence type="ECO:0000256" key="2">
    <source>
        <dbReference type="ARBA" id="ARBA00022737"/>
    </source>
</evidence>
<evidence type="ECO:0000313" key="4">
    <source>
        <dbReference type="EMBL" id="KAG8191565.1"/>
    </source>
</evidence>
<dbReference type="InterPro" id="IPR001611">
    <property type="entry name" value="Leu-rich_rpt"/>
</dbReference>
<dbReference type="SMART" id="SM00364">
    <property type="entry name" value="LRR_BAC"/>
    <property type="match status" value="4"/>
</dbReference>
<feature type="binding site" evidence="3">
    <location>
        <position position="378"/>
    </location>
    <ligand>
        <name>Mg(2+)</name>
        <dbReference type="ChEBI" id="CHEBI:18420"/>
        <label>1</label>
    </ligand>
</feature>
<name>A0AAV6V4A5_9ARAC</name>
<keyword evidence="5" id="KW-1185">Reference proteome</keyword>
<dbReference type="Pfam" id="PF13855">
    <property type="entry name" value="LRR_8"/>
    <property type="match status" value="1"/>
</dbReference>
<dbReference type="InterPro" id="IPR032675">
    <property type="entry name" value="LRR_dom_sf"/>
</dbReference>
<dbReference type="InterPro" id="IPR003591">
    <property type="entry name" value="Leu-rich_rpt_typical-subtyp"/>
</dbReference>
<dbReference type="InterPro" id="IPR036705">
    <property type="entry name" value="Ribosyl_crysJ1_sf"/>
</dbReference>
<protein>
    <submittedName>
        <fullName evidence="4">Uncharacterized protein</fullName>
    </submittedName>
</protein>
<dbReference type="Gene3D" id="1.10.4080.10">
    <property type="entry name" value="ADP-ribosylation/Crystallin J1"/>
    <property type="match status" value="1"/>
</dbReference>
<dbReference type="SUPFAM" id="SSF101478">
    <property type="entry name" value="ADP-ribosylglycohydrolase"/>
    <property type="match status" value="1"/>
</dbReference>
<gene>
    <name evidence="4" type="ORF">JTE90_021170</name>
</gene>
<dbReference type="PROSITE" id="PS51450">
    <property type="entry name" value="LRR"/>
    <property type="match status" value="3"/>
</dbReference>
<sequence length="662" mass="74119">MVSFAAAKDMQEDALSFPIFLNYSKSKNLSVFTCARLHDTLHWNMGNTEMHQLEPVRDDERKELDLSTPTDYAMYIKHIRGEYSHKCLSEVPSAITDSISLHERVNLSFNCITYLPVELPLRIPHICFLDLSYNRISALPNCIGLLFHLKELLLPHNCLTEIPVNTTRLVKLQKIDLSHNSLQELPNKIGDMESLKKLNVSNNKLKSLPKSLGCSTTIEILLAVSNNCESQPPQNVCDAGSDATIRFLKQLVSGKILPKPDQLGNVFPRVRGNVTQTSTNSDSARAQYVQIQTATMNTASRIRTPLLPPYDAMQLHPEKLKDKIIGILYGAVIGDALGTATEFLSKDECQFHYNEETFTYADIIRDEHRAHWTRGDWTSNSDQMLLVLESLLHWAGVVDELEFAKRLVIWKKSGFPELGTRENYIFSTTINLVLQSEKYSSNPHQVAENVHKNDCFGISNGTNNNSIKSSMFVDSGALPRSLVLGIPRFHDLSEVISNSTRICLATHYDERCVVACVTLSIALALMLQDDTTPIDDLLKTSVQYGLQHSNDEGVKKEFHYYCMCSDYKHIGLSEVGKACHPFKACAAAFTALRQGKDFKTALTSLLMLGGYSSMTGCISGSLLGCKFGYSQLPRHWIEGLNPKNRDYLNSKINALLDMMGLP</sequence>
<dbReference type="InterPro" id="IPR050792">
    <property type="entry name" value="ADP-ribosylglycohydrolase"/>
</dbReference>
<organism evidence="4 5">
    <name type="scientific">Oedothorax gibbosus</name>
    <dbReference type="NCBI Taxonomy" id="931172"/>
    <lineage>
        <taxon>Eukaryota</taxon>
        <taxon>Metazoa</taxon>
        <taxon>Ecdysozoa</taxon>
        <taxon>Arthropoda</taxon>
        <taxon>Chelicerata</taxon>
        <taxon>Arachnida</taxon>
        <taxon>Araneae</taxon>
        <taxon>Araneomorphae</taxon>
        <taxon>Entelegynae</taxon>
        <taxon>Araneoidea</taxon>
        <taxon>Linyphiidae</taxon>
        <taxon>Erigoninae</taxon>
        <taxon>Oedothorax</taxon>
    </lineage>
</organism>
<dbReference type="SUPFAM" id="SSF52058">
    <property type="entry name" value="L domain-like"/>
    <property type="match status" value="1"/>
</dbReference>
<dbReference type="SMART" id="SM00369">
    <property type="entry name" value="LRR_TYP"/>
    <property type="match status" value="4"/>
</dbReference>
<keyword evidence="3" id="KW-0479">Metal-binding</keyword>
<keyword evidence="3" id="KW-0460">Magnesium</keyword>
<evidence type="ECO:0000313" key="5">
    <source>
        <dbReference type="Proteomes" id="UP000827092"/>
    </source>
</evidence>
<keyword evidence="2" id="KW-0677">Repeat</keyword>
<evidence type="ECO:0000256" key="1">
    <source>
        <dbReference type="ARBA" id="ARBA00022614"/>
    </source>
</evidence>
<comment type="cofactor">
    <cofactor evidence="3">
        <name>Mg(2+)</name>
        <dbReference type="ChEBI" id="CHEBI:18420"/>
    </cofactor>
    <text evidence="3">Binds 2 magnesium ions per subunit.</text>
</comment>
<dbReference type="PANTHER" id="PTHR16222:SF28">
    <property type="entry name" value="ADP-RIBOSYLGLYCOHYDROLASE"/>
    <property type="match status" value="1"/>
</dbReference>
<dbReference type="Gene3D" id="3.80.10.10">
    <property type="entry name" value="Ribonuclease Inhibitor"/>
    <property type="match status" value="1"/>
</dbReference>
<keyword evidence="1" id="KW-0433">Leucine-rich repeat</keyword>